<organism evidence="9 10">
    <name type="scientific">Leptotrombidium deliense</name>
    <dbReference type="NCBI Taxonomy" id="299467"/>
    <lineage>
        <taxon>Eukaryota</taxon>
        <taxon>Metazoa</taxon>
        <taxon>Ecdysozoa</taxon>
        <taxon>Arthropoda</taxon>
        <taxon>Chelicerata</taxon>
        <taxon>Arachnida</taxon>
        <taxon>Acari</taxon>
        <taxon>Acariformes</taxon>
        <taxon>Trombidiformes</taxon>
        <taxon>Prostigmata</taxon>
        <taxon>Anystina</taxon>
        <taxon>Parasitengona</taxon>
        <taxon>Trombiculoidea</taxon>
        <taxon>Trombiculidae</taxon>
        <taxon>Leptotrombidium</taxon>
    </lineage>
</organism>
<feature type="binding site" evidence="7">
    <location>
        <position position="51"/>
    </location>
    <ligand>
        <name>Zn(2+)</name>
        <dbReference type="ChEBI" id="CHEBI:29105"/>
        <label>1</label>
    </ligand>
</feature>
<proteinExistence type="predicted"/>
<feature type="non-terminal residue" evidence="9">
    <location>
        <position position="1"/>
    </location>
</feature>
<dbReference type="Pfam" id="PF00413">
    <property type="entry name" value="Peptidase_M10"/>
    <property type="match status" value="1"/>
</dbReference>
<feature type="binding site" evidence="7">
    <location>
        <position position="100"/>
    </location>
    <ligand>
        <name>Zn(2+)</name>
        <dbReference type="ChEBI" id="CHEBI:29105"/>
        <label>2</label>
        <note>catalytic</note>
    </ligand>
</feature>
<feature type="active site" evidence="6">
    <location>
        <position position="101"/>
    </location>
</feature>
<comment type="cofactor">
    <cofactor evidence="7">
        <name>Zn(2+)</name>
        <dbReference type="ChEBI" id="CHEBI:29105"/>
    </cofactor>
    <text evidence="7">Binds 2 Zn(2+) ions per subunit.</text>
</comment>
<feature type="binding site" evidence="7">
    <location>
        <position position="67"/>
    </location>
    <ligand>
        <name>Zn(2+)</name>
        <dbReference type="ChEBI" id="CHEBI:29105"/>
        <label>1</label>
    </ligand>
</feature>
<feature type="domain" description="Peptidase M10 metallopeptidase" evidence="8">
    <location>
        <begin position="6"/>
        <end position="144"/>
    </location>
</feature>
<feature type="non-terminal residue" evidence="9">
    <location>
        <position position="181"/>
    </location>
</feature>
<evidence type="ECO:0000256" key="5">
    <source>
        <dbReference type="ARBA" id="ARBA00023049"/>
    </source>
</evidence>
<keyword evidence="10" id="KW-1185">Reference proteome</keyword>
<feature type="binding site" evidence="7">
    <location>
        <position position="118"/>
    </location>
    <ligand>
        <name>Zn(2+)</name>
        <dbReference type="ChEBI" id="CHEBI:29105"/>
        <label>2</label>
        <note>catalytic</note>
    </ligand>
</feature>
<dbReference type="GO" id="GO:0006508">
    <property type="term" value="P:proteolysis"/>
    <property type="evidence" value="ECO:0007669"/>
    <property type="project" value="UniProtKB-KW"/>
</dbReference>
<sequence length="181" mass="20931">CGNPKSISYADAVDSIQAAFEKWATILPQRFRYTIQESEALIRMAFVDPKHDFGYSDEEFEEDSIAHASLQYPYYVHFNNRINYTIDDPEGINLFAVAAHEIGHLLQVPHTWNQDSVMNVYYPQNIRYDFNFTSHEIEAIRLAYSAHNQTVVPVTLEDAKDDTVCSRVFSYIAKIYEQVYG</sequence>
<dbReference type="STRING" id="299467.A0A443RSW2"/>
<name>A0A443RSW2_9ACAR</name>
<dbReference type="PANTHER" id="PTHR10201:SF323">
    <property type="entry name" value="MATRIX METALLOPROTEINASE-21"/>
    <property type="match status" value="1"/>
</dbReference>
<gene>
    <name evidence="9" type="ORF">B4U80_12512</name>
</gene>
<evidence type="ECO:0000256" key="6">
    <source>
        <dbReference type="PIRSR" id="PIRSR621190-1"/>
    </source>
</evidence>
<feature type="binding site" evidence="7">
    <location>
        <position position="104"/>
    </location>
    <ligand>
        <name>Zn(2+)</name>
        <dbReference type="ChEBI" id="CHEBI:29105"/>
        <label>2</label>
        <note>catalytic</note>
    </ligand>
</feature>
<evidence type="ECO:0000256" key="2">
    <source>
        <dbReference type="ARBA" id="ARBA00022723"/>
    </source>
</evidence>
<accession>A0A443RSW2</accession>
<dbReference type="EMBL" id="NCKV01040673">
    <property type="protein sequence ID" value="RWS18373.1"/>
    <property type="molecule type" value="Genomic_DNA"/>
</dbReference>
<evidence type="ECO:0000313" key="10">
    <source>
        <dbReference type="Proteomes" id="UP000288716"/>
    </source>
</evidence>
<dbReference type="VEuPathDB" id="VectorBase:LDEU013667"/>
<feature type="binding site" evidence="7">
    <location>
        <position position="77"/>
    </location>
    <ligand>
        <name>Zn(2+)</name>
        <dbReference type="ChEBI" id="CHEBI:29105"/>
        <label>1</label>
    </ligand>
</feature>
<dbReference type="GO" id="GO:0031012">
    <property type="term" value="C:extracellular matrix"/>
    <property type="evidence" value="ECO:0007669"/>
    <property type="project" value="InterPro"/>
</dbReference>
<dbReference type="GO" id="GO:0008270">
    <property type="term" value="F:zinc ion binding"/>
    <property type="evidence" value="ECO:0007669"/>
    <property type="project" value="InterPro"/>
</dbReference>
<keyword evidence="4 7" id="KW-0862">Zinc</keyword>
<dbReference type="PRINTS" id="PR00138">
    <property type="entry name" value="MATRIXIN"/>
</dbReference>
<dbReference type="GO" id="GO:0004222">
    <property type="term" value="F:metalloendopeptidase activity"/>
    <property type="evidence" value="ECO:0007669"/>
    <property type="project" value="InterPro"/>
</dbReference>
<keyword evidence="3" id="KW-0378">Hydrolase</keyword>
<keyword evidence="5" id="KW-0482">Metalloprotease</keyword>
<evidence type="ECO:0000313" key="9">
    <source>
        <dbReference type="EMBL" id="RWS18373.1"/>
    </source>
</evidence>
<feature type="binding site" evidence="7">
    <location>
        <position position="110"/>
    </location>
    <ligand>
        <name>Zn(2+)</name>
        <dbReference type="ChEBI" id="CHEBI:29105"/>
        <label>2</label>
        <note>catalytic</note>
    </ligand>
</feature>
<dbReference type="Gene3D" id="3.40.390.10">
    <property type="entry name" value="Collagenase (Catalytic Domain)"/>
    <property type="match status" value="1"/>
</dbReference>
<protein>
    <submittedName>
        <fullName evidence="9">Matrix metalloproteinase-27-like protein</fullName>
    </submittedName>
</protein>
<dbReference type="InterPro" id="IPR021190">
    <property type="entry name" value="Pept_M10A"/>
</dbReference>
<evidence type="ECO:0000256" key="1">
    <source>
        <dbReference type="ARBA" id="ARBA00022670"/>
    </source>
</evidence>
<reference evidence="9 10" key="1">
    <citation type="journal article" date="2018" name="Gigascience">
        <title>Genomes of trombidid mites reveal novel predicted allergens and laterally-transferred genes associated with secondary metabolism.</title>
        <authorList>
            <person name="Dong X."/>
            <person name="Chaisiri K."/>
            <person name="Xia D."/>
            <person name="Armstrong S.D."/>
            <person name="Fang Y."/>
            <person name="Donnelly M.J."/>
            <person name="Kadowaki T."/>
            <person name="McGarry J.W."/>
            <person name="Darby A.C."/>
            <person name="Makepeace B.L."/>
        </authorList>
    </citation>
    <scope>NUCLEOTIDE SEQUENCE [LARGE SCALE GENOMIC DNA]</scope>
    <source>
        <strain evidence="9">UoL-UT</strain>
    </source>
</reference>
<dbReference type="InterPro" id="IPR024079">
    <property type="entry name" value="MetalloPept_cat_dom_sf"/>
</dbReference>
<evidence type="ECO:0000256" key="7">
    <source>
        <dbReference type="PIRSR" id="PIRSR621190-2"/>
    </source>
</evidence>
<keyword evidence="2 7" id="KW-0479">Metal-binding</keyword>
<dbReference type="AlphaFoldDB" id="A0A443RSW2"/>
<dbReference type="Proteomes" id="UP000288716">
    <property type="component" value="Unassembled WGS sequence"/>
</dbReference>
<dbReference type="GO" id="GO:0030198">
    <property type="term" value="P:extracellular matrix organization"/>
    <property type="evidence" value="ECO:0007669"/>
    <property type="project" value="TreeGrafter"/>
</dbReference>
<dbReference type="GO" id="GO:0030574">
    <property type="term" value="P:collagen catabolic process"/>
    <property type="evidence" value="ECO:0007669"/>
    <property type="project" value="TreeGrafter"/>
</dbReference>
<dbReference type="InterPro" id="IPR001818">
    <property type="entry name" value="Pept_M10_metallopeptidase"/>
</dbReference>
<keyword evidence="1" id="KW-0645">Protease</keyword>
<evidence type="ECO:0000256" key="3">
    <source>
        <dbReference type="ARBA" id="ARBA00022801"/>
    </source>
</evidence>
<dbReference type="PANTHER" id="PTHR10201">
    <property type="entry name" value="MATRIX METALLOPROTEINASE"/>
    <property type="match status" value="1"/>
</dbReference>
<comment type="caution">
    <text evidence="9">The sequence shown here is derived from an EMBL/GenBank/DDBJ whole genome shotgun (WGS) entry which is preliminary data.</text>
</comment>
<dbReference type="OrthoDB" id="406838at2759"/>
<dbReference type="SUPFAM" id="SSF55486">
    <property type="entry name" value="Metalloproteases ('zincins'), catalytic domain"/>
    <property type="match status" value="1"/>
</dbReference>
<evidence type="ECO:0000259" key="8">
    <source>
        <dbReference type="Pfam" id="PF00413"/>
    </source>
</evidence>
<evidence type="ECO:0000256" key="4">
    <source>
        <dbReference type="ARBA" id="ARBA00022833"/>
    </source>
</evidence>